<reference evidence="2" key="1">
    <citation type="journal article" date="2023" name="Nat. Plants">
        <title>Single-cell RNA sequencing provides a high-resolution roadmap for understanding the multicellular compartmentation of specialized metabolism.</title>
        <authorList>
            <person name="Sun S."/>
            <person name="Shen X."/>
            <person name="Li Y."/>
            <person name="Li Y."/>
            <person name="Wang S."/>
            <person name="Li R."/>
            <person name="Zhang H."/>
            <person name="Shen G."/>
            <person name="Guo B."/>
            <person name="Wei J."/>
            <person name="Xu J."/>
            <person name="St-Pierre B."/>
            <person name="Chen S."/>
            <person name="Sun C."/>
        </authorList>
    </citation>
    <scope>NUCLEOTIDE SEQUENCE [LARGE SCALE GENOMIC DNA]</scope>
</reference>
<evidence type="ECO:0000313" key="1">
    <source>
        <dbReference type="EMBL" id="KAI5663434.1"/>
    </source>
</evidence>
<organism evidence="1 2">
    <name type="scientific">Catharanthus roseus</name>
    <name type="common">Madagascar periwinkle</name>
    <name type="synonym">Vinca rosea</name>
    <dbReference type="NCBI Taxonomy" id="4058"/>
    <lineage>
        <taxon>Eukaryota</taxon>
        <taxon>Viridiplantae</taxon>
        <taxon>Streptophyta</taxon>
        <taxon>Embryophyta</taxon>
        <taxon>Tracheophyta</taxon>
        <taxon>Spermatophyta</taxon>
        <taxon>Magnoliopsida</taxon>
        <taxon>eudicotyledons</taxon>
        <taxon>Gunneridae</taxon>
        <taxon>Pentapetalae</taxon>
        <taxon>asterids</taxon>
        <taxon>lamiids</taxon>
        <taxon>Gentianales</taxon>
        <taxon>Apocynaceae</taxon>
        <taxon>Rauvolfioideae</taxon>
        <taxon>Vinceae</taxon>
        <taxon>Catharanthinae</taxon>
        <taxon>Catharanthus</taxon>
    </lineage>
</organism>
<evidence type="ECO:0000313" key="2">
    <source>
        <dbReference type="Proteomes" id="UP001060085"/>
    </source>
</evidence>
<name>A0ACC0ATI6_CATRO</name>
<gene>
    <name evidence="1" type="ORF">M9H77_22757</name>
</gene>
<dbReference type="Proteomes" id="UP001060085">
    <property type="component" value="Linkage Group LG05"/>
</dbReference>
<accession>A0ACC0ATI6</accession>
<proteinExistence type="predicted"/>
<protein>
    <submittedName>
        <fullName evidence="1">Uncharacterized protein</fullName>
    </submittedName>
</protein>
<dbReference type="EMBL" id="CM044705">
    <property type="protein sequence ID" value="KAI5663434.1"/>
    <property type="molecule type" value="Genomic_DNA"/>
</dbReference>
<sequence>MEEPYKFFLGGQGQQRPENPLGFLNRGPPLSLPYEAGPQNQPPLAKANHEELLVKFMGESGSFIKNLEKQIGHLVKLVSKRTLRVLPSNTEVNPREHVNAVSVIVEEEISAKVEEERSSSGNDEEDEGVVEEDGKKKATSASSKQKVPKYVRHLKDMIMKKDKLHEDDEKRTRLSSNVKTRLMKWVLVRHVKQAKAKKEPNDLVRGGALSTYAREYSLLCFVVVSVR</sequence>
<keyword evidence="2" id="KW-1185">Reference proteome</keyword>
<comment type="caution">
    <text evidence="1">The sequence shown here is derived from an EMBL/GenBank/DDBJ whole genome shotgun (WGS) entry which is preliminary data.</text>
</comment>